<name>A0A1I0SE87_9NOCA</name>
<evidence type="ECO:0000313" key="4">
    <source>
        <dbReference type="EMBL" id="SFA37828.1"/>
    </source>
</evidence>
<dbReference type="InterPro" id="IPR016181">
    <property type="entry name" value="Acyl_CoA_acyltransferase"/>
</dbReference>
<evidence type="ECO:0000256" key="2">
    <source>
        <dbReference type="ARBA" id="ARBA00023315"/>
    </source>
</evidence>
<dbReference type="PANTHER" id="PTHR43877">
    <property type="entry name" value="AMINOALKYLPHOSPHONATE N-ACETYLTRANSFERASE-RELATED-RELATED"/>
    <property type="match status" value="1"/>
</dbReference>
<dbReference type="GO" id="GO:0016747">
    <property type="term" value="F:acyltransferase activity, transferring groups other than amino-acyl groups"/>
    <property type="evidence" value="ECO:0007669"/>
    <property type="project" value="InterPro"/>
</dbReference>
<dbReference type="InterPro" id="IPR000182">
    <property type="entry name" value="GNAT_dom"/>
</dbReference>
<sequence length="169" mass="18272">MDELLTPRTARLDDRDVVDMIDEVQQEYVRRYGGPDSTPLRVEEFLPPVGLLFVVGDAEGAVGMGGWRGHDDGPEAAGLLPGDAEIKRMYVRPRARGRGAARALLHAIEDSAAAAGRGRLVLETGLRQPEAIGLYTSSGYRPLVPKFGLYRHEEQSVCMVKDLGTAGAA</sequence>
<keyword evidence="1" id="KW-0808">Transferase</keyword>
<dbReference type="Proteomes" id="UP000182054">
    <property type="component" value="Unassembled WGS sequence"/>
</dbReference>
<protein>
    <submittedName>
        <fullName evidence="4">Ribosomal protein S18 acetylase RimI</fullName>
    </submittedName>
</protein>
<dbReference type="AlphaFoldDB" id="A0A1I0SE87"/>
<accession>A0A1I0SE87</accession>
<dbReference type="SUPFAM" id="SSF55729">
    <property type="entry name" value="Acyl-CoA N-acyltransferases (Nat)"/>
    <property type="match status" value="1"/>
</dbReference>
<proteinExistence type="predicted"/>
<dbReference type="PANTHER" id="PTHR43877:SF2">
    <property type="entry name" value="AMINOALKYLPHOSPHONATE N-ACETYLTRANSFERASE-RELATED"/>
    <property type="match status" value="1"/>
</dbReference>
<feature type="domain" description="N-acetyltransferase" evidence="3">
    <location>
        <begin position="7"/>
        <end position="164"/>
    </location>
</feature>
<keyword evidence="2" id="KW-0012">Acyltransferase</keyword>
<evidence type="ECO:0000259" key="3">
    <source>
        <dbReference type="PROSITE" id="PS51186"/>
    </source>
</evidence>
<keyword evidence="4" id="KW-0689">Ribosomal protein</keyword>
<dbReference type="InterPro" id="IPR050832">
    <property type="entry name" value="Bact_Acetyltransf"/>
</dbReference>
<evidence type="ECO:0000256" key="1">
    <source>
        <dbReference type="ARBA" id="ARBA00022679"/>
    </source>
</evidence>
<dbReference type="EMBL" id="FOJN01000001">
    <property type="protein sequence ID" value="SFA37828.1"/>
    <property type="molecule type" value="Genomic_DNA"/>
</dbReference>
<keyword evidence="4" id="KW-0687">Ribonucleoprotein</keyword>
<dbReference type="GeneID" id="85484079"/>
<dbReference type="Gene3D" id="3.40.630.30">
    <property type="match status" value="1"/>
</dbReference>
<dbReference type="PROSITE" id="PS51186">
    <property type="entry name" value="GNAT"/>
    <property type="match status" value="1"/>
</dbReference>
<dbReference type="Pfam" id="PF00583">
    <property type="entry name" value="Acetyltransf_1"/>
    <property type="match status" value="1"/>
</dbReference>
<gene>
    <name evidence="4" type="ORF">SAMN05444374_1016</name>
</gene>
<reference evidence="4 5" key="1">
    <citation type="submission" date="2016-10" db="EMBL/GenBank/DDBJ databases">
        <authorList>
            <person name="de Groot N.N."/>
        </authorList>
    </citation>
    <scope>NUCLEOTIDE SEQUENCE [LARGE SCALE GENOMIC DNA]</scope>
    <source>
        <strain evidence="4 5">DSM 44908</strain>
    </source>
</reference>
<evidence type="ECO:0000313" key="5">
    <source>
        <dbReference type="Proteomes" id="UP000182054"/>
    </source>
</evidence>
<dbReference type="RefSeq" id="WP_244516357.1">
    <property type="nucleotide sequence ID" value="NZ_FOJN01000001.1"/>
</dbReference>
<organism evidence="4 5">
    <name type="scientific">Rhodococcoides kroppenstedtii</name>
    <dbReference type="NCBI Taxonomy" id="293050"/>
    <lineage>
        <taxon>Bacteria</taxon>
        <taxon>Bacillati</taxon>
        <taxon>Actinomycetota</taxon>
        <taxon>Actinomycetes</taxon>
        <taxon>Mycobacteriales</taxon>
        <taxon>Nocardiaceae</taxon>
        <taxon>Rhodococcoides</taxon>
    </lineage>
</organism>
<dbReference type="GO" id="GO:0005840">
    <property type="term" value="C:ribosome"/>
    <property type="evidence" value="ECO:0007669"/>
    <property type="project" value="UniProtKB-KW"/>
</dbReference>